<dbReference type="RefSeq" id="WP_119900413.1">
    <property type="nucleotide sequence ID" value="NZ_QNRC01000031.1"/>
</dbReference>
<comment type="caution">
    <text evidence="2">The sequence shown here is derived from an EMBL/GenBank/DDBJ whole genome shotgun (WGS) entry which is preliminary data.</text>
</comment>
<keyword evidence="3" id="KW-1185">Reference proteome</keyword>
<organism evidence="2 3">
    <name type="scientific">Paracoccus siganidrum</name>
    <dbReference type="NCBI Taxonomy" id="1276757"/>
    <lineage>
        <taxon>Bacteria</taxon>
        <taxon>Pseudomonadati</taxon>
        <taxon>Pseudomonadota</taxon>
        <taxon>Alphaproteobacteria</taxon>
        <taxon>Rhodobacterales</taxon>
        <taxon>Paracoccaceae</taxon>
        <taxon>Paracoccus</taxon>
    </lineage>
</organism>
<feature type="chain" id="PRO_5019322198" description="T9SS C-terminal target domain-containing protein" evidence="1">
    <location>
        <begin position="18"/>
        <end position="127"/>
    </location>
</feature>
<sequence length="127" mass="13261">MIRLGAAAALMAGPAGADPGLAACRAMAEDAARLACYDALPVAGQGRAFHGKGSGVTEPFEVSAPVEMHFDSDDAVMVLYLLDDQGRVVRNLHRGGAGAGRHLIEEPGRYHLQVNATGGWTIRLDPP</sequence>
<dbReference type="Proteomes" id="UP000283587">
    <property type="component" value="Unassembled WGS sequence"/>
</dbReference>
<evidence type="ECO:0008006" key="4">
    <source>
        <dbReference type="Google" id="ProtNLM"/>
    </source>
</evidence>
<gene>
    <name evidence="2" type="ORF">D3P05_19260</name>
</gene>
<evidence type="ECO:0000256" key="1">
    <source>
        <dbReference type="SAM" id="SignalP"/>
    </source>
</evidence>
<accession>A0A418ZYR0</accession>
<feature type="signal peptide" evidence="1">
    <location>
        <begin position="1"/>
        <end position="17"/>
    </location>
</feature>
<dbReference type="EMBL" id="QZEW01000108">
    <property type="protein sequence ID" value="RJL05662.1"/>
    <property type="molecule type" value="Genomic_DNA"/>
</dbReference>
<protein>
    <recommendedName>
        <fullName evidence="4">T9SS C-terminal target domain-containing protein</fullName>
    </recommendedName>
</protein>
<keyword evidence="1" id="KW-0732">Signal</keyword>
<reference evidence="3" key="1">
    <citation type="submission" date="2018-09" db="EMBL/GenBank/DDBJ databases">
        <title>Paracoccus onubensis nov. sp. a moderate halophilic bacterium isolated from Gruta de las Maravillas (Aracena, Spain).</title>
        <authorList>
            <person name="Jurado V."/>
            <person name="Gutierrez-Patricio S."/>
            <person name="Gonzalez-Pimentel J.L."/>
            <person name="Miller A.Z."/>
            <person name="Laiz L."/>
            <person name="Saiz-Jimenez C."/>
        </authorList>
    </citation>
    <scope>NUCLEOTIDE SEQUENCE [LARGE SCALE GENOMIC DNA]</scope>
    <source>
        <strain evidence="3">DSM 26381</strain>
    </source>
</reference>
<dbReference type="AlphaFoldDB" id="A0A418ZYR0"/>
<evidence type="ECO:0000313" key="2">
    <source>
        <dbReference type="EMBL" id="RJL05662.1"/>
    </source>
</evidence>
<name>A0A418ZYR0_9RHOB</name>
<evidence type="ECO:0000313" key="3">
    <source>
        <dbReference type="Proteomes" id="UP000283587"/>
    </source>
</evidence>
<proteinExistence type="predicted"/>